<comment type="caution">
    <text evidence="2">The sequence shown here is derived from an EMBL/GenBank/DDBJ whole genome shotgun (WGS) entry which is preliminary data.</text>
</comment>
<keyword evidence="3" id="KW-1185">Reference proteome</keyword>
<dbReference type="EMBL" id="CAJVCH010571647">
    <property type="protein sequence ID" value="CAG7838094.1"/>
    <property type="molecule type" value="Genomic_DNA"/>
</dbReference>
<keyword evidence="1" id="KW-0812">Transmembrane</keyword>
<evidence type="ECO:0000313" key="3">
    <source>
        <dbReference type="Proteomes" id="UP000708208"/>
    </source>
</evidence>
<keyword evidence="1" id="KW-1133">Transmembrane helix</keyword>
<keyword evidence="1" id="KW-0472">Membrane</keyword>
<accession>A0A8J2PYF5</accession>
<name>A0A8J2PYF5_9HEXA</name>
<dbReference type="Proteomes" id="UP000708208">
    <property type="component" value="Unassembled WGS sequence"/>
</dbReference>
<gene>
    <name evidence="2" type="ORF">AFUS01_LOCUS47104</name>
</gene>
<evidence type="ECO:0000313" key="2">
    <source>
        <dbReference type="EMBL" id="CAG7838094.1"/>
    </source>
</evidence>
<feature type="transmembrane region" description="Helical" evidence="1">
    <location>
        <begin position="21"/>
        <end position="39"/>
    </location>
</feature>
<organism evidence="2 3">
    <name type="scientific">Allacma fusca</name>
    <dbReference type="NCBI Taxonomy" id="39272"/>
    <lineage>
        <taxon>Eukaryota</taxon>
        <taxon>Metazoa</taxon>
        <taxon>Ecdysozoa</taxon>
        <taxon>Arthropoda</taxon>
        <taxon>Hexapoda</taxon>
        <taxon>Collembola</taxon>
        <taxon>Symphypleona</taxon>
        <taxon>Sminthuridae</taxon>
        <taxon>Allacma</taxon>
    </lineage>
</organism>
<proteinExistence type="predicted"/>
<sequence length="111" mass="12758">MMIIGCQIGRKGTNRKMLMELLWNLPIALIFLYGLVPYINLLGNCEEIIRAIYKPVKHERLAKISDALQLYFHSRESYDKKHPGEISSGPLSGIKFGLPRKKEVQDTNISW</sequence>
<evidence type="ECO:0000256" key="1">
    <source>
        <dbReference type="SAM" id="Phobius"/>
    </source>
</evidence>
<reference evidence="2" key="1">
    <citation type="submission" date="2021-06" db="EMBL/GenBank/DDBJ databases">
        <authorList>
            <person name="Hodson N. C."/>
            <person name="Mongue J. A."/>
            <person name="Jaron S. K."/>
        </authorList>
    </citation>
    <scope>NUCLEOTIDE SEQUENCE</scope>
</reference>
<protein>
    <submittedName>
        <fullName evidence="2">Uncharacterized protein</fullName>
    </submittedName>
</protein>
<dbReference type="AlphaFoldDB" id="A0A8J2PYF5"/>